<keyword evidence="4" id="KW-0560">Oxidoreductase</keyword>
<evidence type="ECO:0000256" key="4">
    <source>
        <dbReference type="ARBA" id="ARBA00023002"/>
    </source>
</evidence>
<dbReference type="GO" id="GO:0050660">
    <property type="term" value="F:flavin adenine dinucleotide binding"/>
    <property type="evidence" value="ECO:0007669"/>
    <property type="project" value="InterPro"/>
</dbReference>
<dbReference type="GeneID" id="27337077"/>
<evidence type="ECO:0000256" key="3">
    <source>
        <dbReference type="ARBA" id="ARBA00022827"/>
    </source>
</evidence>
<keyword evidence="3" id="KW-0274">FAD</keyword>
<keyword evidence="2" id="KW-0285">Flavoprotein</keyword>
<dbReference type="PANTHER" id="PTHR47470">
    <property type="entry name" value="CHOLESTEROL OXIDASE"/>
    <property type="match status" value="1"/>
</dbReference>
<dbReference type="SUPFAM" id="SSF51905">
    <property type="entry name" value="FAD/NAD(P)-binding domain"/>
    <property type="match status" value="1"/>
</dbReference>
<name>A0A0D1YCQ0_9EURO</name>
<dbReference type="InterPro" id="IPR000172">
    <property type="entry name" value="GMC_OxRdtase_N"/>
</dbReference>
<dbReference type="OrthoDB" id="9974421at2759"/>
<dbReference type="VEuPathDB" id="FungiDB:PV08_09994"/>
<reference evidence="6 7" key="1">
    <citation type="submission" date="2015-01" db="EMBL/GenBank/DDBJ databases">
        <title>The Genome Sequence of Exophiala spinifera CBS89968.</title>
        <authorList>
            <consortium name="The Broad Institute Genomics Platform"/>
            <person name="Cuomo C."/>
            <person name="de Hoog S."/>
            <person name="Gorbushina A."/>
            <person name="Stielow B."/>
            <person name="Teixiera M."/>
            <person name="Abouelleil A."/>
            <person name="Chapman S.B."/>
            <person name="Priest M."/>
            <person name="Young S.K."/>
            <person name="Wortman J."/>
            <person name="Nusbaum C."/>
            <person name="Birren B."/>
        </authorList>
    </citation>
    <scope>NUCLEOTIDE SEQUENCE [LARGE SCALE GENOMIC DNA]</scope>
    <source>
        <strain evidence="6 7">CBS 89968</strain>
    </source>
</reference>
<comment type="cofactor">
    <cofactor evidence="1">
        <name>FAD</name>
        <dbReference type="ChEBI" id="CHEBI:57692"/>
    </cofactor>
</comment>
<organism evidence="6 7">
    <name type="scientific">Exophiala spinifera</name>
    <dbReference type="NCBI Taxonomy" id="91928"/>
    <lineage>
        <taxon>Eukaryota</taxon>
        <taxon>Fungi</taxon>
        <taxon>Dikarya</taxon>
        <taxon>Ascomycota</taxon>
        <taxon>Pezizomycotina</taxon>
        <taxon>Eurotiomycetes</taxon>
        <taxon>Chaetothyriomycetidae</taxon>
        <taxon>Chaetothyriales</taxon>
        <taxon>Herpotrichiellaceae</taxon>
        <taxon>Exophiala</taxon>
    </lineage>
</organism>
<evidence type="ECO:0000259" key="5">
    <source>
        <dbReference type="Pfam" id="PF00732"/>
    </source>
</evidence>
<dbReference type="InterPro" id="IPR036188">
    <property type="entry name" value="FAD/NAD-bd_sf"/>
</dbReference>
<dbReference type="EMBL" id="KN847498">
    <property type="protein sequence ID" value="KIW12716.1"/>
    <property type="molecule type" value="Genomic_DNA"/>
</dbReference>
<dbReference type="PANTHER" id="PTHR47470:SF1">
    <property type="entry name" value="FAD-DEPENDENT OXIDOREDUCTASE 2 FAD BINDING DOMAIN-CONTAINING PROTEIN"/>
    <property type="match status" value="1"/>
</dbReference>
<proteinExistence type="predicted"/>
<dbReference type="RefSeq" id="XP_016232932.1">
    <property type="nucleotide sequence ID" value="XM_016384309.1"/>
</dbReference>
<evidence type="ECO:0000313" key="6">
    <source>
        <dbReference type="EMBL" id="KIW12716.1"/>
    </source>
</evidence>
<evidence type="ECO:0000256" key="1">
    <source>
        <dbReference type="ARBA" id="ARBA00001974"/>
    </source>
</evidence>
<dbReference type="AlphaFoldDB" id="A0A0D1YCQ0"/>
<accession>A0A0D1YCQ0</accession>
<dbReference type="InterPro" id="IPR052542">
    <property type="entry name" value="Cholesterol_Oxidase"/>
</dbReference>
<dbReference type="Pfam" id="PF00732">
    <property type="entry name" value="GMC_oxred_N"/>
    <property type="match status" value="1"/>
</dbReference>
<dbReference type="Proteomes" id="UP000053328">
    <property type="component" value="Unassembled WGS sequence"/>
</dbReference>
<dbReference type="STRING" id="91928.A0A0D1YCQ0"/>
<dbReference type="Gene3D" id="3.50.50.60">
    <property type="entry name" value="FAD/NAD(P)-binding domain"/>
    <property type="match status" value="2"/>
</dbReference>
<keyword evidence="7" id="KW-1185">Reference proteome</keyword>
<dbReference type="HOGENOM" id="CLU_002483_1_0_1"/>
<feature type="domain" description="Glucose-methanol-choline oxidoreductase N-terminal" evidence="5">
    <location>
        <begin position="70"/>
        <end position="258"/>
    </location>
</feature>
<protein>
    <recommendedName>
        <fullName evidence="5">Glucose-methanol-choline oxidoreductase N-terminal domain-containing protein</fullName>
    </recommendedName>
</protein>
<evidence type="ECO:0000313" key="7">
    <source>
        <dbReference type="Proteomes" id="UP000053328"/>
    </source>
</evidence>
<gene>
    <name evidence="6" type="ORF">PV08_09994</name>
</gene>
<evidence type="ECO:0000256" key="2">
    <source>
        <dbReference type="ARBA" id="ARBA00022630"/>
    </source>
</evidence>
<dbReference type="GO" id="GO:0016614">
    <property type="term" value="F:oxidoreductase activity, acting on CH-OH group of donors"/>
    <property type="evidence" value="ECO:0007669"/>
    <property type="project" value="InterPro"/>
</dbReference>
<sequence>MARADQSVCVLERGRERWPGEYPSNRVQATPEISVSGLFAPGDKPGTPVQIGDPTKLYQLVVRVGQNAFVASGLGGTSLLNANVFLKADNGTMSLPEWPDDLRKPRALDEYYERAAQMLQPEQYPEDFLPLLKLELLKKQAELLGLQEKFYRVPQTTRFENGPNYAGVQMQASALTGMARTGVNDGSKSSTLVTYISDAWNWGAEYKGYLIFFAWHGVKCRLFRDNIYNDLMWVYAKKFVFMGAGSLGTTEILLRSKAMGLEMSSRVGKDISGNVDILALGYNTDYEANGFCRGTPNPDKPIGPTITGVIDCRDQPNPLDGFVVEEGAITEALVSIVQPMLELLPGKIFPTNYTMKDMLVHFFARQHSRLYQYASLGSLEKTQMYLIMSHDSNQAIMRLGRNNRPVLNFLGVGRSDHVKSLNGFLAKMTNAFGGTYINSPFFAALGE</sequence>